<dbReference type="PANTHER" id="PTHR10039:SF16">
    <property type="entry name" value="GPI INOSITOL-DEACYLASE"/>
    <property type="match status" value="1"/>
</dbReference>
<sequence>MSQTPSTSTSSSNFQSIFNAALKAYEKKTKKDLLAHPLAAQLQACNSPADILVILQGKVKELDESRSADERLSRWLNPTIDVLYAFSATLGEGVGLVFSPAKVIFAGAGVLLLAAKDVEAGQDALIDLFERIENFFKRLESYTAVRPTDVMTDMIIKIMIEVLNIFAIATKEMRQSRAKKYLKKLIGMKEMEDALKRLDKLTQEEARMAAAEILRLTHIVDDKVTTVVNDGKEMKQVVQQLASSVDDMKWNQSRKSLREWVFPPDPSTNHNIACDLHHGGTAQWFFRGSMFGEWKSTGSLLWIYGKPGSGKSILCSVIVQDIVTLSEAGSASVAYFYFDFRDLDKQHIRNLLPSLLIQLSAQSDPRRDILSRLYLAHDNGEKKPRVAVMTQCLRDMLTIPDQRPIYIILDALDECPNSSGIPSPREQVVALVKDLVNLRLPHLHICVTSRPEFDIRATLGSLALHSVSLHDESGQKQDIVDYVHSVVYSDSETMMKKWREGDKKMVVDALSEKADGMFRWVFCQLETLRQCLPQSVRRTLNELPESLDETYERVMMEIKKANQVHAYRMLQCLTVAVRPLSVAELAEVLAFDFDAAKGGIPELNSNWRWEDHEQAVLSTCSSLIAVVPGQESPVVQFSHFSVKEFLMSDRLATSTGDISQYHISLEDAHTILAQASLGVLLRDPDVTNNTDSTPLAQYAAEHWVTHAQVENVAVTGPQWDGTTL</sequence>
<dbReference type="AlphaFoldDB" id="A0AAD4LAL9"/>
<evidence type="ECO:0000259" key="2">
    <source>
        <dbReference type="PROSITE" id="PS50837"/>
    </source>
</evidence>
<feature type="domain" description="NACHT" evidence="2">
    <location>
        <begin position="299"/>
        <end position="451"/>
    </location>
</feature>
<dbReference type="InterPro" id="IPR031350">
    <property type="entry name" value="Goodbye_dom"/>
</dbReference>
<dbReference type="Pfam" id="PF24883">
    <property type="entry name" value="NPHP3_N"/>
    <property type="match status" value="1"/>
</dbReference>
<proteinExistence type="predicted"/>
<organism evidence="3 4">
    <name type="scientific">Lactarius akahatsu</name>
    <dbReference type="NCBI Taxonomy" id="416441"/>
    <lineage>
        <taxon>Eukaryota</taxon>
        <taxon>Fungi</taxon>
        <taxon>Dikarya</taxon>
        <taxon>Basidiomycota</taxon>
        <taxon>Agaricomycotina</taxon>
        <taxon>Agaricomycetes</taxon>
        <taxon>Russulales</taxon>
        <taxon>Russulaceae</taxon>
        <taxon>Lactarius</taxon>
    </lineage>
</organism>
<keyword evidence="4" id="KW-1185">Reference proteome</keyword>
<reference evidence="3" key="1">
    <citation type="submission" date="2022-01" db="EMBL/GenBank/DDBJ databases">
        <title>Comparative genomics reveals a dynamic genome evolution in the ectomycorrhizal milk-cap (Lactarius) mushrooms.</title>
        <authorList>
            <consortium name="DOE Joint Genome Institute"/>
            <person name="Lebreton A."/>
            <person name="Tang N."/>
            <person name="Kuo A."/>
            <person name="LaButti K."/>
            <person name="Drula E."/>
            <person name="Barry K."/>
            <person name="Clum A."/>
            <person name="Lipzen A."/>
            <person name="Mousain D."/>
            <person name="Ng V."/>
            <person name="Wang R."/>
            <person name="Wang X."/>
            <person name="Dai Y."/>
            <person name="Henrissat B."/>
            <person name="Grigoriev I.V."/>
            <person name="Guerin-Laguette A."/>
            <person name="Yu F."/>
            <person name="Martin F.M."/>
        </authorList>
    </citation>
    <scope>NUCLEOTIDE SEQUENCE</scope>
    <source>
        <strain evidence="3">QP</strain>
    </source>
</reference>
<dbReference type="InterPro" id="IPR007111">
    <property type="entry name" value="NACHT_NTPase"/>
</dbReference>
<evidence type="ECO:0000313" key="4">
    <source>
        <dbReference type="Proteomes" id="UP001201163"/>
    </source>
</evidence>
<gene>
    <name evidence="3" type="ORF">EDB92DRAFT_428718</name>
</gene>
<dbReference type="EMBL" id="JAKELL010000186">
    <property type="protein sequence ID" value="KAH8979080.1"/>
    <property type="molecule type" value="Genomic_DNA"/>
</dbReference>
<name>A0AAD4LAL9_9AGAM</name>
<evidence type="ECO:0000313" key="3">
    <source>
        <dbReference type="EMBL" id="KAH8979080.1"/>
    </source>
</evidence>
<protein>
    <recommendedName>
        <fullName evidence="2">NACHT domain-containing protein</fullName>
    </recommendedName>
</protein>
<dbReference type="Gene3D" id="3.40.50.300">
    <property type="entry name" value="P-loop containing nucleotide triphosphate hydrolases"/>
    <property type="match status" value="1"/>
</dbReference>
<evidence type="ECO:0000256" key="1">
    <source>
        <dbReference type="ARBA" id="ARBA00022737"/>
    </source>
</evidence>
<dbReference type="PROSITE" id="PS50837">
    <property type="entry name" value="NACHT"/>
    <property type="match status" value="1"/>
</dbReference>
<dbReference type="Proteomes" id="UP001201163">
    <property type="component" value="Unassembled WGS sequence"/>
</dbReference>
<dbReference type="InterPro" id="IPR056884">
    <property type="entry name" value="NPHP3-like_N"/>
</dbReference>
<keyword evidence="1" id="KW-0677">Repeat</keyword>
<accession>A0AAD4LAL9</accession>
<dbReference type="InterPro" id="IPR027417">
    <property type="entry name" value="P-loop_NTPase"/>
</dbReference>
<dbReference type="Pfam" id="PF17109">
    <property type="entry name" value="Goodbye"/>
    <property type="match status" value="1"/>
</dbReference>
<dbReference type="SUPFAM" id="SSF52540">
    <property type="entry name" value="P-loop containing nucleoside triphosphate hydrolases"/>
    <property type="match status" value="1"/>
</dbReference>
<comment type="caution">
    <text evidence="3">The sequence shown here is derived from an EMBL/GenBank/DDBJ whole genome shotgun (WGS) entry which is preliminary data.</text>
</comment>
<dbReference type="PANTHER" id="PTHR10039">
    <property type="entry name" value="AMELOGENIN"/>
    <property type="match status" value="1"/>
</dbReference>
<dbReference type="Pfam" id="PF22939">
    <property type="entry name" value="WHD_GPIID"/>
    <property type="match status" value="1"/>
</dbReference>
<dbReference type="InterPro" id="IPR054471">
    <property type="entry name" value="GPIID_WHD"/>
</dbReference>